<protein>
    <submittedName>
        <fullName evidence="1">Uncharacterized protein</fullName>
    </submittedName>
</protein>
<accession>A0AAV4V8C8</accession>
<evidence type="ECO:0000313" key="1">
    <source>
        <dbReference type="EMBL" id="GIY66181.1"/>
    </source>
</evidence>
<dbReference type="Proteomes" id="UP001054945">
    <property type="component" value="Unassembled WGS sequence"/>
</dbReference>
<reference evidence="1 2" key="1">
    <citation type="submission" date="2021-06" db="EMBL/GenBank/DDBJ databases">
        <title>Caerostris extrusa draft genome.</title>
        <authorList>
            <person name="Kono N."/>
            <person name="Arakawa K."/>
        </authorList>
    </citation>
    <scope>NUCLEOTIDE SEQUENCE [LARGE SCALE GENOMIC DNA]</scope>
</reference>
<name>A0AAV4V8C8_CAEEX</name>
<organism evidence="1 2">
    <name type="scientific">Caerostris extrusa</name>
    <name type="common">Bark spider</name>
    <name type="synonym">Caerostris bankana</name>
    <dbReference type="NCBI Taxonomy" id="172846"/>
    <lineage>
        <taxon>Eukaryota</taxon>
        <taxon>Metazoa</taxon>
        <taxon>Ecdysozoa</taxon>
        <taxon>Arthropoda</taxon>
        <taxon>Chelicerata</taxon>
        <taxon>Arachnida</taxon>
        <taxon>Araneae</taxon>
        <taxon>Araneomorphae</taxon>
        <taxon>Entelegynae</taxon>
        <taxon>Araneoidea</taxon>
        <taxon>Araneidae</taxon>
        <taxon>Caerostris</taxon>
    </lineage>
</organism>
<keyword evidence="2" id="KW-1185">Reference proteome</keyword>
<evidence type="ECO:0000313" key="2">
    <source>
        <dbReference type="Proteomes" id="UP001054945"/>
    </source>
</evidence>
<dbReference type="AlphaFoldDB" id="A0AAV4V8C8"/>
<gene>
    <name evidence="1" type="ORF">CEXT_745421</name>
</gene>
<dbReference type="EMBL" id="BPLR01014089">
    <property type="protein sequence ID" value="GIY66181.1"/>
    <property type="molecule type" value="Genomic_DNA"/>
</dbReference>
<proteinExistence type="predicted"/>
<sequence>MITGILSKEIIATKQMETLEKTAREQWENTSKNNFTKFPEKQIQKKLFTKTVLITWFPWFVTTSTEAEFKDTTDSIVEVSNIPLALGGKVI</sequence>
<comment type="caution">
    <text evidence="1">The sequence shown here is derived from an EMBL/GenBank/DDBJ whole genome shotgun (WGS) entry which is preliminary data.</text>
</comment>